<dbReference type="InterPro" id="IPR011466">
    <property type="entry name" value="DUF1572"/>
</dbReference>
<dbReference type="EMBL" id="JACHCB010000021">
    <property type="protein sequence ID" value="MBB6112711.1"/>
    <property type="molecule type" value="Genomic_DNA"/>
</dbReference>
<comment type="caution">
    <text evidence="1">The sequence shown here is derived from an EMBL/GenBank/DDBJ whole genome shotgun (WGS) entry which is preliminary data.</text>
</comment>
<dbReference type="RefSeq" id="WP_076378289.1">
    <property type="nucleotide sequence ID" value="NZ_FTMG01000021.1"/>
</dbReference>
<evidence type="ECO:0000313" key="1">
    <source>
        <dbReference type="EMBL" id="MBB6112711.1"/>
    </source>
</evidence>
<organism evidence="1 2">
    <name type="scientific">Mucilaginibacter lappiensis</name>
    <dbReference type="NCBI Taxonomy" id="354630"/>
    <lineage>
        <taxon>Bacteria</taxon>
        <taxon>Pseudomonadati</taxon>
        <taxon>Bacteroidota</taxon>
        <taxon>Sphingobacteriia</taxon>
        <taxon>Sphingobacteriales</taxon>
        <taxon>Sphingobacteriaceae</taxon>
        <taxon>Mucilaginibacter</taxon>
    </lineage>
</organism>
<protein>
    <recommendedName>
        <fullName evidence="3">DinB superfamily protein</fullName>
    </recommendedName>
</protein>
<dbReference type="SUPFAM" id="SSF109854">
    <property type="entry name" value="DinB/YfiT-like putative metalloenzymes"/>
    <property type="match status" value="1"/>
</dbReference>
<name>A0ABR6PWK8_9SPHI</name>
<accession>A0ABR6PWK8</accession>
<proteinExistence type="predicted"/>
<dbReference type="Gene3D" id="1.20.120.450">
    <property type="entry name" value="dinb family like domain"/>
    <property type="match status" value="1"/>
</dbReference>
<gene>
    <name evidence="1" type="ORF">HDF23_005489</name>
</gene>
<keyword evidence="2" id="KW-1185">Reference proteome</keyword>
<dbReference type="Pfam" id="PF07609">
    <property type="entry name" value="DUF1572"/>
    <property type="match status" value="1"/>
</dbReference>
<reference evidence="1 2" key="1">
    <citation type="submission" date="2020-08" db="EMBL/GenBank/DDBJ databases">
        <title>Genomic Encyclopedia of Type Strains, Phase IV (KMG-V): Genome sequencing to study the core and pangenomes of soil and plant-associated prokaryotes.</title>
        <authorList>
            <person name="Whitman W."/>
        </authorList>
    </citation>
    <scope>NUCLEOTIDE SEQUENCE [LARGE SCALE GENOMIC DNA]</scope>
    <source>
        <strain evidence="1 2">ANJLi2</strain>
    </source>
</reference>
<dbReference type="InterPro" id="IPR034660">
    <property type="entry name" value="DinB/YfiT-like"/>
</dbReference>
<evidence type="ECO:0000313" key="2">
    <source>
        <dbReference type="Proteomes" id="UP000541583"/>
    </source>
</evidence>
<sequence>MLNDVLAGFYERDLRKLIEEVNLFKNEEDLWRTQGTVKNSAGNLVLHLIGGLNHLIGATLAHSGYVRNRDLEFRSRGVKREELVADLEKLILMINRAINGFTPEQMEAEYPGFFDKPHTSVSYVLVQLLAHLNYHLGQVNYIRRVFE</sequence>
<evidence type="ECO:0008006" key="3">
    <source>
        <dbReference type="Google" id="ProtNLM"/>
    </source>
</evidence>
<dbReference type="Proteomes" id="UP000541583">
    <property type="component" value="Unassembled WGS sequence"/>
</dbReference>